<gene>
    <name evidence="8" type="ORF">QI031_26120</name>
</gene>
<dbReference type="Gene3D" id="3.40.50.2000">
    <property type="entry name" value="Glycogen Phosphorylase B"/>
    <property type="match status" value="1"/>
</dbReference>
<dbReference type="EMBL" id="CP124543">
    <property type="protein sequence ID" value="WGV28918.1"/>
    <property type="molecule type" value="Genomic_DNA"/>
</dbReference>
<evidence type="ECO:0000313" key="8">
    <source>
        <dbReference type="EMBL" id="WGV28918.1"/>
    </source>
</evidence>
<dbReference type="InterPro" id="IPR029063">
    <property type="entry name" value="SAM-dependent_MTases_sf"/>
</dbReference>
<evidence type="ECO:0000313" key="9">
    <source>
        <dbReference type="Proteomes" id="UP001223520"/>
    </source>
</evidence>
<reference evidence="8 9" key="1">
    <citation type="journal article" date="2023" name="Limnol Oceanogr Lett">
        <title>Environmental adaptations by the intertidal Antarctic cyanobacterium Halotia branconii CENA392 as revealed using long-read genome sequencing.</title>
        <authorList>
            <person name="Dextro R.B."/>
            <person name="Delbaje E."/>
            <person name="Freitas P.N.N."/>
            <person name="Geraldes V."/>
            <person name="Pinto E."/>
            <person name="Long P.F."/>
            <person name="Fiore M.F."/>
        </authorList>
    </citation>
    <scope>NUCLEOTIDE SEQUENCE [LARGE SCALE GENOMIC DNA]</scope>
    <source>
        <strain evidence="8 9">CENA392</strain>
    </source>
</reference>
<proteinExistence type="predicted"/>
<dbReference type="PANTHER" id="PTHR44835">
    <property type="entry name" value="UDP-N-ACETYLGLUCOSAMINE--PEPTIDE N-ACETYLGLUCOSAMINYLTRANSFERASE SPINDLY-RELATED"/>
    <property type="match status" value="1"/>
</dbReference>
<evidence type="ECO:0000256" key="3">
    <source>
        <dbReference type="ARBA" id="ARBA00022679"/>
    </source>
</evidence>
<protein>
    <submittedName>
        <fullName evidence="8">FkbM family methyltransferase</fullName>
    </submittedName>
</protein>
<evidence type="ECO:0000256" key="4">
    <source>
        <dbReference type="ARBA" id="ARBA00022737"/>
    </source>
</evidence>
<dbReference type="Pfam" id="PF13844">
    <property type="entry name" value="Glyco_transf_41"/>
    <property type="match status" value="1"/>
</dbReference>
<keyword evidence="9" id="KW-1185">Reference proteome</keyword>
<dbReference type="AlphaFoldDB" id="A0AAJ6NY63"/>
<dbReference type="GO" id="GO:0016757">
    <property type="term" value="F:glycosyltransferase activity"/>
    <property type="evidence" value="ECO:0007669"/>
    <property type="project" value="UniProtKB-KW"/>
</dbReference>
<dbReference type="KEGG" id="hbq:QI031_26120"/>
<dbReference type="GO" id="GO:0032259">
    <property type="term" value="P:methylation"/>
    <property type="evidence" value="ECO:0007669"/>
    <property type="project" value="UniProtKB-KW"/>
</dbReference>
<dbReference type="GO" id="GO:0008168">
    <property type="term" value="F:methyltransferase activity"/>
    <property type="evidence" value="ECO:0007669"/>
    <property type="project" value="UniProtKB-KW"/>
</dbReference>
<feature type="domain" description="O-GlcNAc transferase C-terminal" evidence="7">
    <location>
        <begin position="51"/>
        <end position="247"/>
    </location>
</feature>
<comment type="pathway">
    <text evidence="1">Protein modification; protein glycosylation.</text>
</comment>
<accession>A0AAJ6NY63</accession>
<keyword evidence="4" id="KW-0677">Repeat</keyword>
<keyword evidence="2" id="KW-0328">Glycosyltransferase</keyword>
<keyword evidence="5" id="KW-0802">TPR repeat</keyword>
<dbReference type="NCBIfam" id="TIGR01444">
    <property type="entry name" value="fkbM_fam"/>
    <property type="match status" value="1"/>
</dbReference>
<sequence length="690" mass="79598">MRHIDYYISSQLSETEENAQRHYTEKLITLDCPPQCFDFATEEQILATKNICRESLGINENTIVYVSGANYYKIIPEQEVTWAKIIANVPNSVLLLYPFNPNWSSSYPCTAFRKRIVNTFAKHGLSEDRLLILEPAPNRADVKERLKISDIYLDSYPYSGMTSLIDPLEVALPTVVMETETSRSRKGASLLQELGIYDLITNNEEDYIKLAIALGNNPELRQQKSAQIKEKMQGNPIFLNSRSYSAKIGSLFQEISSNYITDTLNQNFRLGDINLIIFPDWSQSEESVISELEQVIKTIATYPNSKKITLIININNFTLEYVELLLSSVTINLLMQEDLDITEGLDFFLVENLNYIQWQTILPHIYARIILDHEDKQTLTQVPVNKLLSCQLDNLNNQLYTISKQGNQMRDKIFKNLITYNIKQIPISLPCDHPLPYYQSRFRLYDKFISVVAKYLPNSQDFIIDIGANIGDTTALMLQYCSNPILCVEADKEFFSIMEHNLSKYRHRTVLVNSFVSGNDYKNVELVKSKGTVRAIESENNIVKSDSLKSIINNNNLDRCIFLKTDTDGFDFEILLSSIDVIKEHSPILYWENEISSLKDTEIAKNLLEQLSTINYEKYIVMDNFGNPLFYGGSSFNVEQINQYLLNNIYTQNNTFYYTDIVAFPSKYSYLISHIMSEYNHFIKNYEVYP</sequence>
<dbReference type="Gene3D" id="3.40.50.150">
    <property type="entry name" value="Vaccinia Virus protein VP39"/>
    <property type="match status" value="1"/>
</dbReference>
<evidence type="ECO:0000256" key="2">
    <source>
        <dbReference type="ARBA" id="ARBA00022676"/>
    </source>
</evidence>
<keyword evidence="8" id="KW-0489">Methyltransferase</keyword>
<dbReference type="SUPFAM" id="SSF53335">
    <property type="entry name" value="S-adenosyl-L-methionine-dependent methyltransferases"/>
    <property type="match status" value="1"/>
</dbReference>
<dbReference type="InterPro" id="IPR051939">
    <property type="entry name" value="Glycosyltr_41/O-GlcNAc_trsf"/>
</dbReference>
<dbReference type="InterPro" id="IPR029489">
    <property type="entry name" value="OGT/SEC/SPY_C"/>
</dbReference>
<evidence type="ECO:0000256" key="1">
    <source>
        <dbReference type="ARBA" id="ARBA00004922"/>
    </source>
</evidence>
<evidence type="ECO:0000259" key="6">
    <source>
        <dbReference type="Pfam" id="PF05050"/>
    </source>
</evidence>
<dbReference type="Pfam" id="PF05050">
    <property type="entry name" value="Methyltransf_21"/>
    <property type="match status" value="1"/>
</dbReference>
<keyword evidence="3" id="KW-0808">Transferase</keyword>
<evidence type="ECO:0000259" key="7">
    <source>
        <dbReference type="Pfam" id="PF13844"/>
    </source>
</evidence>
<dbReference type="PANTHER" id="PTHR44835:SF1">
    <property type="entry name" value="PROTEIN O-GLCNAC TRANSFERASE"/>
    <property type="match status" value="1"/>
</dbReference>
<feature type="domain" description="Methyltransferase FkbM" evidence="6">
    <location>
        <begin position="465"/>
        <end position="592"/>
    </location>
</feature>
<evidence type="ECO:0000256" key="5">
    <source>
        <dbReference type="ARBA" id="ARBA00022803"/>
    </source>
</evidence>
<name>A0AAJ6NY63_9CYAN</name>
<dbReference type="InterPro" id="IPR006342">
    <property type="entry name" value="FkbM_mtfrase"/>
</dbReference>
<organism evidence="8 9">
    <name type="scientific">Halotia branconii CENA392</name>
    <dbReference type="NCBI Taxonomy" id="1539056"/>
    <lineage>
        <taxon>Bacteria</taxon>
        <taxon>Bacillati</taxon>
        <taxon>Cyanobacteriota</taxon>
        <taxon>Cyanophyceae</taxon>
        <taxon>Nostocales</taxon>
        <taxon>Nodulariaceae</taxon>
        <taxon>Halotia</taxon>
    </lineage>
</organism>
<dbReference type="Gene3D" id="3.40.50.11380">
    <property type="match status" value="1"/>
</dbReference>
<dbReference type="Proteomes" id="UP001223520">
    <property type="component" value="Chromosome"/>
</dbReference>